<dbReference type="Proteomes" id="UP000305064">
    <property type="component" value="Unassembled WGS sequence"/>
</dbReference>
<evidence type="ECO:0000313" key="2">
    <source>
        <dbReference type="Proteomes" id="UP000305064"/>
    </source>
</evidence>
<dbReference type="SUPFAM" id="SSF53167">
    <property type="entry name" value="Purine and uridine phosphorylases"/>
    <property type="match status" value="1"/>
</dbReference>
<dbReference type="GO" id="GO:0003824">
    <property type="term" value="F:catalytic activity"/>
    <property type="evidence" value="ECO:0007669"/>
    <property type="project" value="InterPro"/>
</dbReference>
<reference evidence="1 2" key="1">
    <citation type="submission" date="2018-10" db="EMBL/GenBank/DDBJ databases">
        <title>Fifty Aureobasidium pullulans genomes reveal a recombining polyextremotolerant generalist.</title>
        <authorList>
            <person name="Gostincar C."/>
            <person name="Turk M."/>
            <person name="Zajc J."/>
            <person name="Gunde-Cimerman N."/>
        </authorList>
    </citation>
    <scope>NUCLEOTIDE SEQUENCE [LARGE SCALE GENOMIC DNA]</scope>
    <source>
        <strain evidence="1 2">EXF-4256</strain>
    </source>
</reference>
<organism evidence="1 2">
    <name type="scientific">Aureobasidium pullulans</name>
    <name type="common">Black yeast</name>
    <name type="synonym">Pullularia pullulans</name>
    <dbReference type="NCBI Taxonomy" id="5580"/>
    <lineage>
        <taxon>Eukaryota</taxon>
        <taxon>Fungi</taxon>
        <taxon>Dikarya</taxon>
        <taxon>Ascomycota</taxon>
        <taxon>Pezizomycotina</taxon>
        <taxon>Dothideomycetes</taxon>
        <taxon>Dothideomycetidae</taxon>
        <taxon>Dothideales</taxon>
        <taxon>Saccotheciaceae</taxon>
        <taxon>Aureobasidium</taxon>
    </lineage>
</organism>
<gene>
    <name evidence="1" type="ORF">D6C94_06660</name>
</gene>
<protein>
    <recommendedName>
        <fullName evidence="3">Nucleoside phosphorylase domain-containing protein</fullName>
    </recommendedName>
</protein>
<dbReference type="GO" id="GO:0009116">
    <property type="term" value="P:nucleoside metabolic process"/>
    <property type="evidence" value="ECO:0007669"/>
    <property type="project" value="InterPro"/>
</dbReference>
<dbReference type="PANTHER" id="PTHR46082:SF11">
    <property type="entry name" value="AAA+ ATPASE DOMAIN-CONTAINING PROTEIN-RELATED"/>
    <property type="match status" value="1"/>
</dbReference>
<proteinExistence type="predicted"/>
<comment type="caution">
    <text evidence="1">The sequence shown here is derived from an EMBL/GenBank/DDBJ whole genome shotgun (WGS) entry which is preliminary data.</text>
</comment>
<dbReference type="EMBL" id="QZBJ01000045">
    <property type="protein sequence ID" value="THY72555.1"/>
    <property type="molecule type" value="Genomic_DNA"/>
</dbReference>
<dbReference type="AlphaFoldDB" id="A0AB38LUH0"/>
<accession>A0AB38LUH0</accession>
<evidence type="ECO:0000313" key="1">
    <source>
        <dbReference type="EMBL" id="THY72555.1"/>
    </source>
</evidence>
<dbReference type="InterPro" id="IPR053137">
    <property type="entry name" value="NLR-like"/>
</dbReference>
<sequence>MSQLCGPERAEVYTVAWIAALPHERAAGEAMFDEEYEDPPADFKKSRGDPNAYSWGKIGKHYVVVAALPSGEYGLTSTATVAQGLHSSLPHVRIGLLVGIGAGVREIVDEADKTVGQRDIRLGDVVVSHPEGTVGGVVQCDLVKAKTVGGSEVLERKGSLNSPPLALRTALTKLQATHIKRGTTIPTIMAEAFERYPNMRSDFCHPGLRGSEIDRRTDTYHSRAGTTISNEARISPKIHYGTVASSNTLEKSARHRDAVLARLAKENIKPMCFEMEAAGLMNNFPCLVIRGTCDYGDEHKNDDWQNYAALTAAGLAKEFLQCVDVQEVQQTQEIGDLILQSRESATLIEGTHVY</sequence>
<dbReference type="InterPro" id="IPR035994">
    <property type="entry name" value="Nucleoside_phosphorylase_sf"/>
</dbReference>
<name>A0AB38LUH0_AURPU</name>
<dbReference type="Gene3D" id="3.40.50.1580">
    <property type="entry name" value="Nucleoside phosphorylase domain"/>
    <property type="match status" value="1"/>
</dbReference>
<dbReference type="PANTHER" id="PTHR46082">
    <property type="entry name" value="ATP/GTP-BINDING PROTEIN-RELATED"/>
    <property type="match status" value="1"/>
</dbReference>
<evidence type="ECO:0008006" key="3">
    <source>
        <dbReference type="Google" id="ProtNLM"/>
    </source>
</evidence>